<evidence type="ECO:0000313" key="3">
    <source>
        <dbReference type="EMBL" id="GAA4651644.1"/>
    </source>
</evidence>
<dbReference type="InterPro" id="IPR006143">
    <property type="entry name" value="RND_pump_MFP"/>
</dbReference>
<comment type="caution">
    <text evidence="3">The sequence shown here is derived from an EMBL/GenBank/DDBJ whole genome shotgun (WGS) entry which is preliminary data.</text>
</comment>
<dbReference type="Gene3D" id="2.40.30.170">
    <property type="match status" value="1"/>
</dbReference>
<keyword evidence="2" id="KW-0812">Transmembrane</keyword>
<dbReference type="EMBL" id="BAABFL010000458">
    <property type="protein sequence ID" value="GAA4651644.1"/>
    <property type="molecule type" value="Genomic_DNA"/>
</dbReference>
<dbReference type="Proteomes" id="UP001500604">
    <property type="component" value="Unassembled WGS sequence"/>
</dbReference>
<dbReference type="SUPFAM" id="SSF111369">
    <property type="entry name" value="HlyD-like secretion proteins"/>
    <property type="match status" value="1"/>
</dbReference>
<keyword evidence="4" id="KW-1185">Reference proteome</keyword>
<dbReference type="Gene3D" id="2.40.420.20">
    <property type="match status" value="1"/>
</dbReference>
<dbReference type="RefSeq" id="WP_345198062.1">
    <property type="nucleotide sequence ID" value="NZ_BAABFL010000458.1"/>
</dbReference>
<dbReference type="NCBIfam" id="TIGR01730">
    <property type="entry name" value="RND_mfp"/>
    <property type="match status" value="1"/>
</dbReference>
<proteinExistence type="inferred from homology"/>
<reference evidence="4" key="1">
    <citation type="journal article" date="2019" name="Int. J. Syst. Evol. Microbiol.">
        <title>The Global Catalogue of Microorganisms (GCM) 10K type strain sequencing project: providing services to taxonomists for standard genome sequencing and annotation.</title>
        <authorList>
            <consortium name="The Broad Institute Genomics Platform"/>
            <consortium name="The Broad Institute Genome Sequencing Center for Infectious Disease"/>
            <person name="Wu L."/>
            <person name="Ma J."/>
        </authorList>
    </citation>
    <scope>NUCLEOTIDE SEQUENCE [LARGE SCALE GENOMIC DNA]</scope>
    <source>
        <strain evidence="4">JCM 17805</strain>
    </source>
</reference>
<evidence type="ECO:0000256" key="2">
    <source>
        <dbReference type="SAM" id="Phobius"/>
    </source>
</evidence>
<accession>A0ABP8V894</accession>
<evidence type="ECO:0000313" key="4">
    <source>
        <dbReference type="Proteomes" id="UP001500604"/>
    </source>
</evidence>
<organism evidence="3 4">
    <name type="scientific">Kistimonas scapharcae</name>
    <dbReference type="NCBI Taxonomy" id="1036133"/>
    <lineage>
        <taxon>Bacteria</taxon>
        <taxon>Pseudomonadati</taxon>
        <taxon>Pseudomonadota</taxon>
        <taxon>Gammaproteobacteria</taxon>
        <taxon>Oceanospirillales</taxon>
        <taxon>Endozoicomonadaceae</taxon>
        <taxon>Kistimonas</taxon>
    </lineage>
</organism>
<protein>
    <submittedName>
        <fullName evidence="3">Efflux RND transporter periplasmic adaptor subunit</fullName>
    </submittedName>
</protein>
<keyword evidence="2" id="KW-1133">Transmembrane helix</keyword>
<keyword evidence="2" id="KW-0472">Membrane</keyword>
<evidence type="ECO:0000256" key="1">
    <source>
        <dbReference type="ARBA" id="ARBA00009477"/>
    </source>
</evidence>
<sequence length="410" mass="44284">MNTLPTPTARWLKLALPVVIILAGITVSVLLIKSPPRAGTAAPPDNTRLVNTLRVEKAEHRPVVEVMGQVVAKRQVTLYPQVSGEIIQVSPALVPGYTVSVDETVIHLDNSDYRIALQRMASNVAKANADLLLEQGQQAIARQEYELTGRKLSPADESLVLRQPQLQAAEAALALAEADLAQANLSLERTTIKPPFDGQVVNLNVELGSFVNTSTALLEMVDVSEFRLEASVSVEQLQWLTGGDSVSGSPVKVYSPSWPDSQFRNGYVLSVSPSLEAGTRMARVLIAIPDPLALKPENHQQPAVRVNDYLRADIQGPAITDVVALPREHLHNGNTVWLMSHDNTLEVRTVAPVFTGQDTVLIANGITTGEHIVTSALPAPVPGLPLRTREAPSEINKLVNVPRPKGDQPL</sequence>
<dbReference type="PANTHER" id="PTHR30469">
    <property type="entry name" value="MULTIDRUG RESISTANCE PROTEIN MDTA"/>
    <property type="match status" value="1"/>
</dbReference>
<feature type="transmembrane region" description="Helical" evidence="2">
    <location>
        <begin position="12"/>
        <end position="32"/>
    </location>
</feature>
<comment type="similarity">
    <text evidence="1">Belongs to the membrane fusion protein (MFP) (TC 8.A.1) family.</text>
</comment>
<dbReference type="Gene3D" id="1.10.287.470">
    <property type="entry name" value="Helix hairpin bin"/>
    <property type="match status" value="1"/>
</dbReference>
<gene>
    <name evidence="3" type="ORF">GCM10023116_39280</name>
</gene>
<dbReference type="Gene3D" id="2.40.50.100">
    <property type="match status" value="1"/>
</dbReference>
<name>A0ABP8V894_9GAMM</name>